<dbReference type="SUPFAM" id="SSF82607">
    <property type="entry name" value="YbaB-like"/>
    <property type="match status" value="1"/>
</dbReference>
<feature type="compositionally biased region" description="Pro residues" evidence="1">
    <location>
        <begin position="133"/>
        <end position="145"/>
    </location>
</feature>
<reference evidence="2 3" key="1">
    <citation type="submission" date="2024-10" db="EMBL/GenBank/DDBJ databases">
        <title>The Natural Products Discovery Center: Release of the First 8490 Sequenced Strains for Exploring Actinobacteria Biosynthetic Diversity.</title>
        <authorList>
            <person name="Kalkreuter E."/>
            <person name="Kautsar S.A."/>
            <person name="Yang D."/>
            <person name="Bader C.D."/>
            <person name="Teijaro C.N."/>
            <person name="Fluegel L."/>
            <person name="Davis C.M."/>
            <person name="Simpson J.R."/>
            <person name="Lauterbach L."/>
            <person name="Steele A.D."/>
            <person name="Gui C."/>
            <person name="Meng S."/>
            <person name="Li G."/>
            <person name="Viehrig K."/>
            <person name="Ye F."/>
            <person name="Su P."/>
            <person name="Kiefer A.F."/>
            <person name="Nichols A."/>
            <person name="Cepeda A.J."/>
            <person name="Yan W."/>
            <person name="Fan B."/>
            <person name="Jiang Y."/>
            <person name="Adhikari A."/>
            <person name="Zheng C.-J."/>
            <person name="Schuster L."/>
            <person name="Cowan T.M."/>
            <person name="Smanski M.J."/>
            <person name="Chevrette M.G."/>
            <person name="De Carvalho L.P.S."/>
            <person name="Shen B."/>
        </authorList>
    </citation>
    <scope>NUCLEOTIDE SEQUENCE [LARGE SCALE GENOMIC DNA]</scope>
    <source>
        <strain evidence="2 3">NPDC004045</strain>
    </source>
</reference>
<dbReference type="RefSeq" id="WP_387701264.1">
    <property type="nucleotide sequence ID" value="NZ_JBIAMX010000010.1"/>
</dbReference>
<evidence type="ECO:0000313" key="3">
    <source>
        <dbReference type="Proteomes" id="UP001601444"/>
    </source>
</evidence>
<feature type="compositionally biased region" description="Basic and acidic residues" evidence="1">
    <location>
        <begin position="153"/>
        <end position="162"/>
    </location>
</feature>
<accession>A0ABW6PQS7</accession>
<protein>
    <submittedName>
        <fullName evidence="2">YbaB/EbfC family nucleoid-associated protein</fullName>
    </submittedName>
</protein>
<organism evidence="2 3">
    <name type="scientific">Nocardia thailandica</name>
    <dbReference type="NCBI Taxonomy" id="257275"/>
    <lineage>
        <taxon>Bacteria</taxon>
        <taxon>Bacillati</taxon>
        <taxon>Actinomycetota</taxon>
        <taxon>Actinomycetes</taxon>
        <taxon>Mycobacteriales</taxon>
        <taxon>Nocardiaceae</taxon>
        <taxon>Nocardia</taxon>
    </lineage>
</organism>
<dbReference type="InterPro" id="IPR036894">
    <property type="entry name" value="YbaB-like_sf"/>
</dbReference>
<dbReference type="EMBL" id="JBIAMX010000010">
    <property type="protein sequence ID" value="MFF0544765.1"/>
    <property type="molecule type" value="Genomic_DNA"/>
</dbReference>
<proteinExistence type="predicted"/>
<evidence type="ECO:0000256" key="1">
    <source>
        <dbReference type="SAM" id="MobiDB-lite"/>
    </source>
</evidence>
<evidence type="ECO:0000313" key="2">
    <source>
        <dbReference type="EMBL" id="MFF0544765.1"/>
    </source>
</evidence>
<dbReference type="InterPro" id="IPR004401">
    <property type="entry name" value="YbaB/EbfC"/>
</dbReference>
<feature type="region of interest" description="Disordered" evidence="1">
    <location>
        <begin position="107"/>
        <end position="162"/>
    </location>
</feature>
<name>A0ABW6PQS7_9NOCA</name>
<dbReference type="Pfam" id="PF02575">
    <property type="entry name" value="YbaB_DNA_bd"/>
    <property type="match status" value="1"/>
</dbReference>
<keyword evidence="3" id="KW-1185">Reference proteome</keyword>
<dbReference type="Proteomes" id="UP001601444">
    <property type="component" value="Unassembled WGS sequence"/>
</dbReference>
<dbReference type="Gene3D" id="3.30.1310.10">
    <property type="entry name" value="Nucleoid-associated protein YbaB-like domain"/>
    <property type="match status" value="1"/>
</dbReference>
<comment type="caution">
    <text evidence="2">The sequence shown here is derived from an EMBL/GenBank/DDBJ whole genome shotgun (WGS) entry which is preliminary data.</text>
</comment>
<gene>
    <name evidence="2" type="ORF">ACFYTF_18205</name>
</gene>
<sequence>MREEMPEATRAGNDALRAEIESMLASYERDSAELVAAQQRAVEPVTVWSDDNLVRVTANVTGVIDVHLEPEAFKRSTPATLGATVTATIQEAARRATSLRTEALDRFTGSMPDLPDLVPGAPSAKDLLARLAPPAPETVTPPPLDAPDDDEDAYFRNRDYLR</sequence>